<organism evidence="10 11">
    <name type="scientific">Coemansia erecta</name>
    <dbReference type="NCBI Taxonomy" id="147472"/>
    <lineage>
        <taxon>Eukaryota</taxon>
        <taxon>Fungi</taxon>
        <taxon>Fungi incertae sedis</taxon>
        <taxon>Zoopagomycota</taxon>
        <taxon>Kickxellomycotina</taxon>
        <taxon>Kickxellomycetes</taxon>
        <taxon>Kickxellales</taxon>
        <taxon>Kickxellaceae</taxon>
        <taxon>Coemansia</taxon>
    </lineage>
</organism>
<keyword evidence="11" id="KW-1185">Reference proteome</keyword>
<comment type="subcellular location">
    <subcellularLocation>
        <location evidence="1">Endoplasmic reticulum membrane</location>
        <topology evidence="1">Multi-pass membrane protein</topology>
    </subcellularLocation>
</comment>
<evidence type="ECO:0000256" key="4">
    <source>
        <dbReference type="ARBA" id="ARBA00022692"/>
    </source>
</evidence>
<sequence length="272" mass="30107">MPAKKTPAAEPLTVGSSEYDSKMYPVEPNGIELMLGGMFSAMALVSPRRGLNLYESPAKYLCVSATVLFGYYAILTFADIYCFKVTDSQRRRTRTLGSRFTAVLKMGLATLASALVLSIVFVLFGAPIFSQHGETYMAAVNVSFLAVTPAILTLKADIGAWRKALLSLQPKTLPEKWAAGFFWCTMVTCWAGAYFVPMDWGRPWQRWPIPIVGGAFLGYLIGLMFVAIRCFVIPLGRADFNETERQKREMTRQPPPTARSADQGSSETKKLK</sequence>
<keyword evidence="6 9" id="KW-1133">Transmembrane helix</keyword>
<evidence type="ECO:0000256" key="3">
    <source>
        <dbReference type="ARBA" id="ARBA00022502"/>
    </source>
</evidence>
<comment type="caution">
    <text evidence="10">The sequence shown here is derived from an EMBL/GenBank/DDBJ whole genome shotgun (WGS) entry which is preliminary data.</text>
</comment>
<accession>A0A9W7Y091</accession>
<evidence type="ECO:0000256" key="5">
    <source>
        <dbReference type="ARBA" id="ARBA00022824"/>
    </source>
</evidence>
<evidence type="ECO:0000256" key="1">
    <source>
        <dbReference type="ARBA" id="ARBA00004477"/>
    </source>
</evidence>
<dbReference type="Proteomes" id="UP001149813">
    <property type="component" value="Unassembled WGS sequence"/>
</dbReference>
<evidence type="ECO:0000256" key="9">
    <source>
        <dbReference type="SAM" id="Phobius"/>
    </source>
</evidence>
<feature type="transmembrane region" description="Helical" evidence="9">
    <location>
        <begin position="216"/>
        <end position="238"/>
    </location>
</feature>
<protein>
    <submittedName>
        <fullName evidence="10">Glycosylphosphatidylinositol (GPI) anchor assembly protein</fullName>
    </submittedName>
</protein>
<gene>
    <name evidence="10" type="primary">GPI11</name>
    <name evidence="10" type="ORF">LPJ53_001350</name>
</gene>
<feature type="region of interest" description="Disordered" evidence="8">
    <location>
        <begin position="243"/>
        <end position="272"/>
    </location>
</feature>
<evidence type="ECO:0000256" key="7">
    <source>
        <dbReference type="ARBA" id="ARBA00023136"/>
    </source>
</evidence>
<evidence type="ECO:0000256" key="2">
    <source>
        <dbReference type="ARBA" id="ARBA00004687"/>
    </source>
</evidence>
<comment type="pathway">
    <text evidence="2">Glycolipid biosynthesis; glycosylphosphatidylinositol-anchor biosynthesis.</text>
</comment>
<dbReference type="EMBL" id="JANBOJ010000033">
    <property type="protein sequence ID" value="KAJ1724394.1"/>
    <property type="molecule type" value="Genomic_DNA"/>
</dbReference>
<dbReference type="GO" id="GO:0005789">
    <property type="term" value="C:endoplasmic reticulum membrane"/>
    <property type="evidence" value="ECO:0007669"/>
    <property type="project" value="UniProtKB-SubCell"/>
</dbReference>
<evidence type="ECO:0000313" key="11">
    <source>
        <dbReference type="Proteomes" id="UP001149813"/>
    </source>
</evidence>
<evidence type="ECO:0000256" key="6">
    <source>
        <dbReference type="ARBA" id="ARBA00022989"/>
    </source>
</evidence>
<keyword evidence="4 9" id="KW-0812">Transmembrane</keyword>
<evidence type="ECO:0000313" key="10">
    <source>
        <dbReference type="EMBL" id="KAJ1724394.1"/>
    </source>
</evidence>
<dbReference type="GO" id="GO:0006506">
    <property type="term" value="P:GPI anchor biosynthetic process"/>
    <property type="evidence" value="ECO:0007669"/>
    <property type="project" value="UniProtKB-KW"/>
</dbReference>
<proteinExistence type="predicted"/>
<dbReference type="InterPro" id="IPR009580">
    <property type="entry name" value="GPI_biosynthesis_protein_Pig-F"/>
</dbReference>
<dbReference type="OrthoDB" id="17366at2759"/>
<feature type="transmembrane region" description="Helical" evidence="9">
    <location>
        <begin position="177"/>
        <end position="196"/>
    </location>
</feature>
<keyword evidence="7 9" id="KW-0472">Membrane</keyword>
<feature type="transmembrane region" description="Helical" evidence="9">
    <location>
        <begin position="135"/>
        <end position="156"/>
    </location>
</feature>
<keyword evidence="3" id="KW-0337">GPI-anchor biosynthesis</keyword>
<feature type="transmembrane region" description="Helical" evidence="9">
    <location>
        <begin position="103"/>
        <end position="129"/>
    </location>
</feature>
<evidence type="ECO:0000256" key="8">
    <source>
        <dbReference type="SAM" id="MobiDB-lite"/>
    </source>
</evidence>
<dbReference type="Pfam" id="PF06699">
    <property type="entry name" value="PIG-F"/>
    <property type="match status" value="1"/>
</dbReference>
<reference evidence="10" key="1">
    <citation type="submission" date="2022-07" db="EMBL/GenBank/DDBJ databases">
        <title>Phylogenomic reconstructions and comparative analyses of Kickxellomycotina fungi.</title>
        <authorList>
            <person name="Reynolds N.K."/>
            <person name="Stajich J.E."/>
            <person name="Barry K."/>
            <person name="Grigoriev I.V."/>
            <person name="Crous P."/>
            <person name="Smith M.E."/>
        </authorList>
    </citation>
    <scope>NUCLEOTIDE SEQUENCE</scope>
    <source>
        <strain evidence="10">NBRC 32514</strain>
    </source>
</reference>
<name>A0A9W7Y091_9FUNG</name>
<dbReference type="AlphaFoldDB" id="A0A9W7Y091"/>
<feature type="transmembrane region" description="Helical" evidence="9">
    <location>
        <begin position="58"/>
        <end position="82"/>
    </location>
</feature>
<keyword evidence="5" id="KW-0256">Endoplasmic reticulum</keyword>